<dbReference type="PANTHER" id="PTHR35340">
    <property type="entry name" value="PQQ ENZYME REPEAT PROTEIN-RELATED"/>
    <property type="match status" value="1"/>
</dbReference>
<dbReference type="KEGG" id="pfj:MYCFIDRAFT_137029"/>
<dbReference type="InterPro" id="IPR039535">
    <property type="entry name" value="ASST-like"/>
</dbReference>
<feature type="signal peptide" evidence="1">
    <location>
        <begin position="1"/>
        <end position="18"/>
    </location>
</feature>
<proteinExistence type="predicted"/>
<evidence type="ECO:0000313" key="3">
    <source>
        <dbReference type="Proteomes" id="UP000016932"/>
    </source>
</evidence>
<dbReference type="InterPro" id="IPR053143">
    <property type="entry name" value="Arylsulfate_ST"/>
</dbReference>
<evidence type="ECO:0000313" key="2">
    <source>
        <dbReference type="EMBL" id="EME83218.1"/>
    </source>
</evidence>
<feature type="chain" id="PRO_5004031636" description="ASST-domain-containing protein" evidence="1">
    <location>
        <begin position="19"/>
        <end position="603"/>
    </location>
</feature>
<dbReference type="GeneID" id="19331041"/>
<evidence type="ECO:0008006" key="4">
    <source>
        <dbReference type="Google" id="ProtNLM"/>
    </source>
</evidence>
<organism evidence="2 3">
    <name type="scientific">Pseudocercospora fijiensis (strain CIRAD86)</name>
    <name type="common">Black leaf streak disease fungus</name>
    <name type="synonym">Mycosphaerella fijiensis</name>
    <dbReference type="NCBI Taxonomy" id="383855"/>
    <lineage>
        <taxon>Eukaryota</taxon>
        <taxon>Fungi</taxon>
        <taxon>Dikarya</taxon>
        <taxon>Ascomycota</taxon>
        <taxon>Pezizomycotina</taxon>
        <taxon>Dothideomycetes</taxon>
        <taxon>Dothideomycetidae</taxon>
        <taxon>Mycosphaerellales</taxon>
        <taxon>Mycosphaerellaceae</taxon>
        <taxon>Pseudocercospora</taxon>
    </lineage>
</organism>
<dbReference type="OrthoDB" id="5427350at2759"/>
<sequence>MLLPIFWTCWCLASIVTARDPAGFEDGSDLESFVTRPELRAPRYIVSRHHPKDRIAEGYWFVAHYPSLFDAQPSWRKEHVPCQTGPHIYDNDGQLVWSGACEYNNRNVFDFKAVVVNGEHHLTFFVSGNNREVDEIPADRVKEAGVMMDNQYQEVARVHQVGFKLLDVHEFTVLPDGKSALISTTYPKDVNATEIGQAERSILVYGFQEVDMKTGELIFDWDPLQHGIMLNESCDATGMKGDDGWWDYFHLNSADKFANGDYLVSGRHTSTIYRISKDDGHVIWRLGGNISDFTMDENVPFYWQHHVQIRAESTSEIVISVFDNAGEDLDRNLQLPQSRSVGKIITLNTDIMSATILRQFPRPDGQRTSKLGSLQTIGSDINTANVFIDWAQRGFISEYDQDNTLIMEATLQSSRMSTYRAYKYPFVGNPLDLPVLKVLPIAYDEEIASTFYVSWNGATEVAQWVFYGSVDDENTTYEKLATVKKNGFETSWVTPGTFSYAYVEALDKNGHVLNTSTTVKVDTVDQARYQVVYPQAAAVEEKSAAQSTDQTSLPFIPGTLPALILDSFALFGAYSLVRSLIPEFLKRRKGHRVVAHDRQTSGG</sequence>
<keyword evidence="3" id="KW-1185">Reference proteome</keyword>
<dbReference type="SUPFAM" id="SSF50998">
    <property type="entry name" value="Quinoprotein alcohol dehydrogenase-like"/>
    <property type="match status" value="1"/>
</dbReference>
<dbReference type="eggNOG" id="ENOG502SI58">
    <property type="taxonomic scope" value="Eukaryota"/>
</dbReference>
<accession>M3B1I7</accession>
<dbReference type="Proteomes" id="UP000016932">
    <property type="component" value="Unassembled WGS sequence"/>
</dbReference>
<dbReference type="STRING" id="383855.M3B1I7"/>
<dbReference type="HOGENOM" id="CLU_018249_1_1_1"/>
<gene>
    <name evidence="2" type="ORF">MYCFIDRAFT_137029</name>
</gene>
<dbReference type="InterPro" id="IPR011047">
    <property type="entry name" value="Quinoprotein_ADH-like_sf"/>
</dbReference>
<dbReference type="AlphaFoldDB" id="M3B1I7"/>
<dbReference type="EMBL" id="KB446558">
    <property type="protein sequence ID" value="EME83218.1"/>
    <property type="molecule type" value="Genomic_DNA"/>
</dbReference>
<dbReference type="PANTHER" id="PTHR35340:SF8">
    <property type="entry name" value="ASST-DOMAIN-CONTAINING PROTEIN"/>
    <property type="match status" value="1"/>
</dbReference>
<evidence type="ECO:0000256" key="1">
    <source>
        <dbReference type="SAM" id="SignalP"/>
    </source>
</evidence>
<dbReference type="RefSeq" id="XP_007926512.1">
    <property type="nucleotide sequence ID" value="XM_007928321.1"/>
</dbReference>
<protein>
    <recommendedName>
        <fullName evidence="4">ASST-domain-containing protein</fullName>
    </recommendedName>
</protein>
<dbReference type="Pfam" id="PF14269">
    <property type="entry name" value="Arylsulfotran_2"/>
    <property type="match status" value="1"/>
</dbReference>
<dbReference type="VEuPathDB" id="FungiDB:MYCFIDRAFT_137029"/>
<reference evidence="2 3" key="1">
    <citation type="journal article" date="2012" name="PLoS Pathog.">
        <title>Diverse lifestyles and strategies of plant pathogenesis encoded in the genomes of eighteen Dothideomycetes fungi.</title>
        <authorList>
            <person name="Ohm R.A."/>
            <person name="Feau N."/>
            <person name="Henrissat B."/>
            <person name="Schoch C.L."/>
            <person name="Horwitz B.A."/>
            <person name="Barry K.W."/>
            <person name="Condon B.J."/>
            <person name="Copeland A.C."/>
            <person name="Dhillon B."/>
            <person name="Glaser F."/>
            <person name="Hesse C.N."/>
            <person name="Kosti I."/>
            <person name="LaButti K."/>
            <person name="Lindquist E.A."/>
            <person name="Lucas S."/>
            <person name="Salamov A.A."/>
            <person name="Bradshaw R.E."/>
            <person name="Ciuffetti L."/>
            <person name="Hamelin R.C."/>
            <person name="Kema G.H.J."/>
            <person name="Lawrence C."/>
            <person name="Scott J.A."/>
            <person name="Spatafora J.W."/>
            <person name="Turgeon B.G."/>
            <person name="de Wit P.J.G.M."/>
            <person name="Zhong S."/>
            <person name="Goodwin S.B."/>
            <person name="Grigoriev I.V."/>
        </authorList>
    </citation>
    <scope>NUCLEOTIDE SEQUENCE [LARGE SCALE GENOMIC DNA]</scope>
    <source>
        <strain evidence="2 3">CIRAD86</strain>
    </source>
</reference>
<name>M3B1I7_PSEFD</name>
<keyword evidence="1" id="KW-0732">Signal</keyword>